<feature type="region of interest" description="Disordered" evidence="1">
    <location>
        <begin position="100"/>
        <end position="139"/>
    </location>
</feature>
<evidence type="ECO:0008006" key="4">
    <source>
        <dbReference type="Google" id="ProtNLM"/>
    </source>
</evidence>
<organism evidence="2 3">
    <name type="scientific">Mycena chlorophos</name>
    <name type="common">Agaric fungus</name>
    <name type="synonym">Agaricus chlorophos</name>
    <dbReference type="NCBI Taxonomy" id="658473"/>
    <lineage>
        <taxon>Eukaryota</taxon>
        <taxon>Fungi</taxon>
        <taxon>Dikarya</taxon>
        <taxon>Basidiomycota</taxon>
        <taxon>Agaricomycotina</taxon>
        <taxon>Agaricomycetes</taxon>
        <taxon>Agaricomycetidae</taxon>
        <taxon>Agaricales</taxon>
        <taxon>Marasmiineae</taxon>
        <taxon>Mycenaceae</taxon>
        <taxon>Mycena</taxon>
    </lineage>
</organism>
<reference evidence="2" key="1">
    <citation type="submission" date="2014-09" db="EMBL/GenBank/DDBJ databases">
        <title>Genome sequence of the luminous mushroom Mycena chlorophos for searching fungal bioluminescence genes.</title>
        <authorList>
            <person name="Tanaka Y."/>
            <person name="Kasuga D."/>
            <person name="Oba Y."/>
            <person name="Hase S."/>
            <person name="Sato K."/>
            <person name="Oba Y."/>
            <person name="Sakakibara Y."/>
        </authorList>
    </citation>
    <scope>NUCLEOTIDE SEQUENCE</scope>
</reference>
<protein>
    <recommendedName>
        <fullName evidence="4">SUN domain-containing protein</fullName>
    </recommendedName>
</protein>
<gene>
    <name evidence="2" type="ORF">MCHLO_02022</name>
</gene>
<evidence type="ECO:0000313" key="2">
    <source>
        <dbReference type="EMBL" id="GAT44393.1"/>
    </source>
</evidence>
<name>A0ABQ0KZP9_MYCCL</name>
<evidence type="ECO:0000313" key="3">
    <source>
        <dbReference type="Proteomes" id="UP000815677"/>
    </source>
</evidence>
<feature type="compositionally biased region" description="Basic and acidic residues" evidence="1">
    <location>
        <begin position="100"/>
        <end position="109"/>
    </location>
</feature>
<keyword evidence="3" id="KW-1185">Reference proteome</keyword>
<feature type="region of interest" description="Disordered" evidence="1">
    <location>
        <begin position="23"/>
        <end position="75"/>
    </location>
</feature>
<proteinExistence type="predicted"/>
<sequence length="326" mass="36005">MASSRQGPTLPPINVLFAEVLERQTEQSTPPAVRRPSAWPGFPGPDKDALSTPSYSAGKPPPPLQIGRRASAPALNSEALRSPSIFPAVHAWESRLAKYRSDTPPRIKQESSPPPLDYDSTSGRLFPITMTPTGSPRVYDRDGPRSAPLPVAFGCHCSRDRQIEQRRAMFQASESPYVHKQQIPTPLPPTRGHIMIAFQPTPTAYPGRSFGVCMADILDFRDCLVDSNAPVLEGDSEEVYLTLEAKGYSTFVQKISGNCAHRRISRFNLAYTIASEYDAFLKEFPFNPAGLKAAAIVVRSVTELRLVHLYSRDGGKVWRVHVAYCK</sequence>
<accession>A0ABQ0KZP9</accession>
<dbReference type="EMBL" id="DF839689">
    <property type="protein sequence ID" value="GAT44393.1"/>
    <property type="molecule type" value="Genomic_DNA"/>
</dbReference>
<dbReference type="Proteomes" id="UP000815677">
    <property type="component" value="Unassembled WGS sequence"/>
</dbReference>
<evidence type="ECO:0000256" key="1">
    <source>
        <dbReference type="SAM" id="MobiDB-lite"/>
    </source>
</evidence>